<dbReference type="AlphaFoldDB" id="A0A975AEG1"/>
<reference evidence="1" key="1">
    <citation type="submission" date="2021-02" db="EMBL/GenBank/DDBJ databases">
        <authorList>
            <person name="Franco D."/>
        </authorList>
    </citation>
    <scope>NUCLEOTIDE SEQUENCE</scope>
    <source>
        <strain evidence="1">DICMUL</strain>
    </source>
</reference>
<evidence type="ECO:0000313" key="2">
    <source>
        <dbReference type="Proteomes" id="UP000663602"/>
    </source>
</evidence>
<sequence length="130" mass="15422">MKQNTIIKSQILLQITAGVILTAHEVKKFKNPSFTTKNYIVHQYNKGNLKLKKKHNKQFNRKILIKATERKLIKKIRQTPNTQIKLTHIEIIKGLVKLKLIVIKKEIHKLKRRDMRQQKTPLLQEQLTQQ</sequence>
<evidence type="ECO:0000313" key="1">
    <source>
        <dbReference type="EMBL" id="QSW37778.1"/>
    </source>
</evidence>
<reference evidence="1" key="2">
    <citation type="submission" date="2021-03" db="EMBL/GenBank/DDBJ databases">
        <title>Alternative transmission patterns in independently acquired nutritional co-symbionts of Dictyopharidae planthoppers.</title>
        <authorList>
            <person name="Michalik A."/>
            <person name="Lukasik P."/>
        </authorList>
    </citation>
    <scope>NUCLEOTIDE SEQUENCE</scope>
    <source>
        <strain evidence="1">DICMUL</strain>
    </source>
</reference>
<accession>A0A975AEG1</accession>
<organism evidence="1 2">
    <name type="scientific">Candidatus Vidania fulgoroideorum</name>
    <dbReference type="NCBI Taxonomy" id="881286"/>
    <lineage>
        <taxon>Bacteria</taxon>
        <taxon>Pseudomonadati</taxon>
        <taxon>Pseudomonadota</taxon>
        <taxon>Betaproteobacteria</taxon>
        <taxon>Candidatus Vidania</taxon>
    </lineage>
</organism>
<gene>
    <name evidence="1" type="ORF">JSR02_00490</name>
</gene>
<protein>
    <submittedName>
        <fullName evidence="1">Uncharacterized protein</fullName>
    </submittedName>
</protein>
<proteinExistence type="predicted"/>
<dbReference type="Proteomes" id="UP000663602">
    <property type="component" value="Chromosome"/>
</dbReference>
<name>A0A975AEG1_9PROT</name>
<dbReference type="EMBL" id="CP071410">
    <property type="protein sequence ID" value="QSW37778.1"/>
    <property type="molecule type" value="Genomic_DNA"/>
</dbReference>